<comment type="caution">
    <text evidence="2">The sequence shown here is derived from an EMBL/GenBank/DDBJ whole genome shotgun (WGS) entry which is preliminary data.</text>
</comment>
<dbReference type="InterPro" id="IPR000157">
    <property type="entry name" value="TIR_dom"/>
</dbReference>
<proteinExistence type="predicted"/>
<evidence type="ECO:0000259" key="1">
    <source>
        <dbReference type="Pfam" id="PF13676"/>
    </source>
</evidence>
<gene>
    <name evidence="2" type="ORF">TSA1_19775</name>
</gene>
<dbReference type="GO" id="GO:0007165">
    <property type="term" value="P:signal transduction"/>
    <property type="evidence" value="ECO:0007669"/>
    <property type="project" value="InterPro"/>
</dbReference>
<sequence>MPTPGKRPELIRLQKAFEDEAGKFPDLSLSILYFSQEKIPTDRTFRKPNHQIMLWQYYGQYDGSDDATARLYNNMQTSNFAMAGLRGCQFSCYALLEGEPTAHFIRMAQRAGNLFSEKECDRIKTQAIADFTSNLPPSTTGKPISCSNANRLAIWLNHLLHHLGRTHPRYLMEAKIGVDPYAASLSAIDAMLTKAKRKSPAPPAIDTRHFRIALSFPGEHRPFVCAVADHLKSELGSDSVFYDNDYVAELARPNLDVLLQRIYHDNSDLVVVFLCGDYNDKEWCGLEWRAIRDIVKQRRDATVMLLRFDQADVPGVFSIDGYIDVSTWTPAKTAEAIVKRLRSNDA</sequence>
<feature type="domain" description="TIR" evidence="1">
    <location>
        <begin position="212"/>
        <end position="332"/>
    </location>
</feature>
<keyword evidence="3" id="KW-1185">Reference proteome</keyword>
<organism evidence="2 3">
    <name type="scientific">Bradyrhizobium nitroreducens</name>
    <dbReference type="NCBI Taxonomy" id="709803"/>
    <lineage>
        <taxon>Bacteria</taxon>
        <taxon>Pseudomonadati</taxon>
        <taxon>Pseudomonadota</taxon>
        <taxon>Alphaproteobacteria</taxon>
        <taxon>Hyphomicrobiales</taxon>
        <taxon>Nitrobacteraceae</taxon>
        <taxon>Bradyrhizobium</taxon>
    </lineage>
</organism>
<dbReference type="Pfam" id="PF13676">
    <property type="entry name" value="TIR_2"/>
    <property type="match status" value="1"/>
</dbReference>
<protein>
    <recommendedName>
        <fullName evidence="1">TIR domain-containing protein</fullName>
    </recommendedName>
</protein>
<evidence type="ECO:0000313" key="2">
    <source>
        <dbReference type="EMBL" id="PIT02741.1"/>
    </source>
</evidence>
<dbReference type="RefSeq" id="WP_148666863.1">
    <property type="nucleotide sequence ID" value="NZ_LFJC01000003.1"/>
</dbReference>
<dbReference type="AlphaFoldDB" id="A0A2M6UDY8"/>
<evidence type="ECO:0000313" key="3">
    <source>
        <dbReference type="Proteomes" id="UP000228930"/>
    </source>
</evidence>
<dbReference type="EMBL" id="LFJC01000003">
    <property type="protein sequence ID" value="PIT02741.1"/>
    <property type="molecule type" value="Genomic_DNA"/>
</dbReference>
<dbReference type="InterPro" id="IPR035897">
    <property type="entry name" value="Toll_tir_struct_dom_sf"/>
</dbReference>
<dbReference type="Gene3D" id="3.40.50.10140">
    <property type="entry name" value="Toll/interleukin-1 receptor homology (TIR) domain"/>
    <property type="match status" value="1"/>
</dbReference>
<dbReference type="Proteomes" id="UP000228930">
    <property type="component" value="Unassembled WGS sequence"/>
</dbReference>
<accession>A0A2M6UDY8</accession>
<name>A0A2M6UDY8_9BRAD</name>
<dbReference type="SUPFAM" id="SSF52200">
    <property type="entry name" value="Toll/Interleukin receptor TIR domain"/>
    <property type="match status" value="1"/>
</dbReference>
<reference evidence="2 3" key="1">
    <citation type="submission" date="2015-06" db="EMBL/GenBank/DDBJ databases">
        <title>Comparative genome analysis of nirS-carrying Bradyrhizobium sp. strains.</title>
        <authorList>
            <person name="Ishii S."/>
            <person name="Jang J."/>
            <person name="Nishizawa T."/>
            <person name="Senoo K."/>
        </authorList>
    </citation>
    <scope>NUCLEOTIDE SEQUENCE [LARGE SCALE GENOMIC DNA]</scope>
    <source>
        <strain evidence="2 3">TSA1</strain>
    </source>
</reference>